<name>A0A5A7NYD9_STRAF</name>
<proteinExistence type="predicted"/>
<evidence type="ECO:0000313" key="2">
    <source>
        <dbReference type="EMBL" id="GER25288.1"/>
    </source>
</evidence>
<protein>
    <submittedName>
        <fullName evidence="2">Decapping 1</fullName>
    </submittedName>
</protein>
<feature type="region of interest" description="Disordered" evidence="1">
    <location>
        <begin position="1"/>
        <end position="91"/>
    </location>
</feature>
<sequence>MSTISANGGTPAQSHLPPSLTSPSAAPPSPDPATHRQSVAVRTLPAANPRSMPSHLLPHTRPPVPSKIPLPSTDSAVTIAAGDPPRYSGSRRKITTATESFVESATTIEKTLAGV</sequence>
<feature type="compositionally biased region" description="Low complexity" evidence="1">
    <location>
        <begin position="14"/>
        <end position="24"/>
    </location>
</feature>
<evidence type="ECO:0000313" key="3">
    <source>
        <dbReference type="Proteomes" id="UP000325081"/>
    </source>
</evidence>
<accession>A0A5A7NYD9</accession>
<dbReference type="Proteomes" id="UP000325081">
    <property type="component" value="Unassembled WGS sequence"/>
</dbReference>
<evidence type="ECO:0000256" key="1">
    <source>
        <dbReference type="SAM" id="MobiDB-lite"/>
    </source>
</evidence>
<keyword evidence="3" id="KW-1185">Reference proteome</keyword>
<reference evidence="3" key="1">
    <citation type="journal article" date="2019" name="Curr. Biol.">
        <title>Genome Sequence of Striga asiatica Provides Insight into the Evolution of Plant Parasitism.</title>
        <authorList>
            <person name="Yoshida S."/>
            <person name="Kim S."/>
            <person name="Wafula E.K."/>
            <person name="Tanskanen J."/>
            <person name="Kim Y.M."/>
            <person name="Honaas L."/>
            <person name="Yang Z."/>
            <person name="Spallek T."/>
            <person name="Conn C.E."/>
            <person name="Ichihashi Y."/>
            <person name="Cheong K."/>
            <person name="Cui S."/>
            <person name="Der J.P."/>
            <person name="Gundlach H."/>
            <person name="Jiao Y."/>
            <person name="Hori C."/>
            <person name="Ishida J.K."/>
            <person name="Kasahara H."/>
            <person name="Kiba T."/>
            <person name="Kim M.S."/>
            <person name="Koo N."/>
            <person name="Laohavisit A."/>
            <person name="Lee Y.H."/>
            <person name="Lumba S."/>
            <person name="McCourt P."/>
            <person name="Mortimer J.C."/>
            <person name="Mutuku J.M."/>
            <person name="Nomura T."/>
            <person name="Sasaki-Sekimoto Y."/>
            <person name="Seto Y."/>
            <person name="Wang Y."/>
            <person name="Wakatake T."/>
            <person name="Sakakibara H."/>
            <person name="Demura T."/>
            <person name="Yamaguchi S."/>
            <person name="Yoneyama K."/>
            <person name="Manabe R.I."/>
            <person name="Nelson D.C."/>
            <person name="Schulman A.H."/>
            <person name="Timko M.P."/>
            <person name="dePamphilis C.W."/>
            <person name="Choi D."/>
            <person name="Shirasu K."/>
        </authorList>
    </citation>
    <scope>NUCLEOTIDE SEQUENCE [LARGE SCALE GENOMIC DNA]</scope>
    <source>
        <strain evidence="3">cv. UVA1</strain>
    </source>
</reference>
<comment type="caution">
    <text evidence="2">The sequence shown here is derived from an EMBL/GenBank/DDBJ whole genome shotgun (WGS) entry which is preliminary data.</text>
</comment>
<dbReference type="AlphaFoldDB" id="A0A5A7NYD9"/>
<organism evidence="2 3">
    <name type="scientific">Striga asiatica</name>
    <name type="common">Asiatic witchweed</name>
    <name type="synonym">Buchnera asiatica</name>
    <dbReference type="NCBI Taxonomy" id="4170"/>
    <lineage>
        <taxon>Eukaryota</taxon>
        <taxon>Viridiplantae</taxon>
        <taxon>Streptophyta</taxon>
        <taxon>Embryophyta</taxon>
        <taxon>Tracheophyta</taxon>
        <taxon>Spermatophyta</taxon>
        <taxon>Magnoliopsida</taxon>
        <taxon>eudicotyledons</taxon>
        <taxon>Gunneridae</taxon>
        <taxon>Pentapetalae</taxon>
        <taxon>asterids</taxon>
        <taxon>lamiids</taxon>
        <taxon>Lamiales</taxon>
        <taxon>Orobanchaceae</taxon>
        <taxon>Buchnereae</taxon>
        <taxon>Striga</taxon>
    </lineage>
</organism>
<feature type="compositionally biased region" description="Polar residues" evidence="1">
    <location>
        <begin position="1"/>
        <end position="13"/>
    </location>
</feature>
<gene>
    <name evidence="2" type="ORF">STAS_00859</name>
</gene>
<dbReference type="EMBL" id="BKCP01000002">
    <property type="protein sequence ID" value="GER25288.1"/>
    <property type="molecule type" value="Genomic_DNA"/>
</dbReference>